<keyword evidence="3" id="KW-1185">Reference proteome</keyword>
<gene>
    <name evidence="2" type="ORF">SAMN04487995_1193</name>
</gene>
<protein>
    <recommendedName>
        <fullName evidence="4">RDD family protein</fullName>
    </recommendedName>
</protein>
<keyword evidence="1" id="KW-0812">Transmembrane</keyword>
<proteinExistence type="predicted"/>
<evidence type="ECO:0000256" key="1">
    <source>
        <dbReference type="SAM" id="Phobius"/>
    </source>
</evidence>
<evidence type="ECO:0000313" key="2">
    <source>
        <dbReference type="EMBL" id="SEI53327.1"/>
    </source>
</evidence>
<keyword evidence="1" id="KW-1133">Transmembrane helix</keyword>
<dbReference type="OrthoDB" id="9814143at2"/>
<keyword evidence="1" id="KW-0472">Membrane</keyword>
<accession>A0A1H6RLB1</accession>
<dbReference type="STRING" id="408657.SAMN04487995_1193"/>
<name>A0A1H6RLB1_9BACT</name>
<organism evidence="2 3">
    <name type="scientific">Dyadobacter koreensis</name>
    <dbReference type="NCBI Taxonomy" id="408657"/>
    <lineage>
        <taxon>Bacteria</taxon>
        <taxon>Pseudomonadati</taxon>
        <taxon>Bacteroidota</taxon>
        <taxon>Cytophagia</taxon>
        <taxon>Cytophagales</taxon>
        <taxon>Spirosomataceae</taxon>
        <taxon>Dyadobacter</taxon>
    </lineage>
</organism>
<dbReference type="Proteomes" id="UP000199532">
    <property type="component" value="Unassembled WGS sequence"/>
</dbReference>
<feature type="transmembrane region" description="Helical" evidence="1">
    <location>
        <begin position="20"/>
        <end position="38"/>
    </location>
</feature>
<dbReference type="RefSeq" id="WP_090333305.1">
    <property type="nucleotide sequence ID" value="NZ_FNXY01000002.1"/>
</dbReference>
<dbReference type="AlphaFoldDB" id="A0A1H6RLB1"/>
<reference evidence="2 3" key="1">
    <citation type="submission" date="2016-10" db="EMBL/GenBank/DDBJ databases">
        <authorList>
            <person name="de Groot N.N."/>
        </authorList>
    </citation>
    <scope>NUCLEOTIDE SEQUENCE [LARGE SCALE GENOMIC DNA]</scope>
    <source>
        <strain evidence="2 3">DSM 19938</strain>
    </source>
</reference>
<evidence type="ECO:0008006" key="4">
    <source>
        <dbReference type="Google" id="ProtNLM"/>
    </source>
</evidence>
<dbReference type="EMBL" id="FNXY01000002">
    <property type="protein sequence ID" value="SEI53327.1"/>
    <property type="molecule type" value="Genomic_DNA"/>
</dbReference>
<feature type="transmembrane region" description="Helical" evidence="1">
    <location>
        <begin position="69"/>
        <end position="91"/>
    </location>
</feature>
<evidence type="ECO:0000313" key="3">
    <source>
        <dbReference type="Proteomes" id="UP000199532"/>
    </source>
</evidence>
<sequence>MKTQIVNNADNLPAGPMKCLVRNIFCILWPIEVIVILFSPGRRIGDLVAGTKVISYDPKSVFKPNFKTIGLSFAFSFMIIFAFSIPFIALMSSETKAVPFLKESFNDRESSSMDKKLSENLKLVSDTRIYDKIEGENLKFISIIINVDPDILDNEDNFSLLKERFESTLYTEYAAKTFVGQAKFVHKTENSSSQRIVNYDWRKSE</sequence>